<feature type="domain" description="Fumarylacetoacetase-like C-terminal" evidence="2">
    <location>
        <begin position="39"/>
        <end position="239"/>
    </location>
</feature>
<evidence type="ECO:0000259" key="2">
    <source>
        <dbReference type="Pfam" id="PF01557"/>
    </source>
</evidence>
<keyword evidence="3" id="KW-0378">Hydrolase</keyword>
<dbReference type="InterPro" id="IPR011234">
    <property type="entry name" value="Fumarylacetoacetase-like_C"/>
</dbReference>
<evidence type="ECO:0000313" key="3">
    <source>
        <dbReference type="EMBL" id="GEQ98886.1"/>
    </source>
</evidence>
<sequence>MICPFVNSVKVRHVLCFSPGPYASVEVLGTLERFPVHRIYCVGRNYAAHAREMGMDPNRDLPFFFTKPADAVVPNGASVPYPPKTANFHHEIELVVAIGKAGENIPVEQALDHIFGYAVGNDLTRRDLQLEAREKGRPWDTGKAFDKSAPMSAIRRVSDIGHPETGRIWISVNDTIKQDADISHLIWNVAETVSILSGLFKLQPGDLIFTGTPAGVGPVQSGDVMTGGIDGVGELSTRIL</sequence>
<evidence type="ECO:0000256" key="1">
    <source>
        <dbReference type="ARBA" id="ARBA00022723"/>
    </source>
</evidence>
<dbReference type="EMBL" id="BKCL01000010">
    <property type="protein sequence ID" value="GEQ98886.1"/>
    <property type="molecule type" value="Genomic_DNA"/>
</dbReference>
<dbReference type="InterPro" id="IPR036663">
    <property type="entry name" value="Fumarylacetoacetase_C_sf"/>
</dbReference>
<dbReference type="SUPFAM" id="SSF56529">
    <property type="entry name" value="FAH"/>
    <property type="match status" value="1"/>
</dbReference>
<comment type="caution">
    <text evidence="3">The sequence shown here is derived from an EMBL/GenBank/DDBJ whole genome shotgun (WGS) entry which is preliminary data.</text>
</comment>
<dbReference type="PANTHER" id="PTHR11820:SF90">
    <property type="entry name" value="FLUTATHIONE S-TRANSFERASE"/>
    <property type="match status" value="1"/>
</dbReference>
<dbReference type="Pfam" id="PF01557">
    <property type="entry name" value="FAA_hydrolase"/>
    <property type="match status" value="1"/>
</dbReference>
<dbReference type="AlphaFoldDB" id="A0A5A7MSV1"/>
<keyword evidence="1" id="KW-0479">Metal-binding</keyword>
<dbReference type="Gene3D" id="3.90.850.10">
    <property type="entry name" value="Fumarylacetoacetase-like, C-terminal domain"/>
    <property type="match status" value="1"/>
</dbReference>
<dbReference type="GO" id="GO:0046872">
    <property type="term" value="F:metal ion binding"/>
    <property type="evidence" value="ECO:0007669"/>
    <property type="project" value="UniProtKB-KW"/>
</dbReference>
<dbReference type="PANTHER" id="PTHR11820">
    <property type="entry name" value="ACYLPYRUVASE"/>
    <property type="match status" value="1"/>
</dbReference>
<accession>A0A5A7MSV1</accession>
<dbReference type="GO" id="GO:0018773">
    <property type="term" value="F:acetylpyruvate hydrolase activity"/>
    <property type="evidence" value="ECO:0007669"/>
    <property type="project" value="TreeGrafter"/>
</dbReference>
<proteinExistence type="predicted"/>
<gene>
    <name evidence="3" type="ORF">JCM17844_25230</name>
</gene>
<reference evidence="3 4" key="1">
    <citation type="submission" date="2019-09" db="EMBL/GenBank/DDBJ databases">
        <title>NBRP : Genome information of microbial organism related human and environment.</title>
        <authorList>
            <person name="Hattori M."/>
            <person name="Oshima K."/>
            <person name="Inaba H."/>
            <person name="Suda W."/>
            <person name="Sakamoto M."/>
            <person name="Iino T."/>
            <person name="Kitahara M."/>
            <person name="Oshida Y."/>
            <person name="Iida T."/>
            <person name="Kudo T."/>
            <person name="Itoh T."/>
            <person name="Ohkuma M."/>
        </authorList>
    </citation>
    <scope>NUCLEOTIDE SEQUENCE [LARGE SCALE GENOMIC DNA]</scope>
    <source>
        <strain evidence="3 4">Hi-2</strain>
    </source>
</reference>
<protein>
    <submittedName>
        <fullName evidence="3">Fumarylacetoacetate (FAA) hydrolase</fullName>
    </submittedName>
</protein>
<name>A0A5A7MSV1_9PROT</name>
<organism evidence="3 4">
    <name type="scientific">Iodidimonas gelatinilytica</name>
    <dbReference type="NCBI Taxonomy" id="1236966"/>
    <lineage>
        <taxon>Bacteria</taxon>
        <taxon>Pseudomonadati</taxon>
        <taxon>Pseudomonadota</taxon>
        <taxon>Alphaproteobacteria</taxon>
        <taxon>Iodidimonadales</taxon>
        <taxon>Iodidimonadaceae</taxon>
        <taxon>Iodidimonas</taxon>
    </lineage>
</organism>
<dbReference type="Proteomes" id="UP000322084">
    <property type="component" value="Unassembled WGS sequence"/>
</dbReference>
<evidence type="ECO:0000313" key="4">
    <source>
        <dbReference type="Proteomes" id="UP000322084"/>
    </source>
</evidence>